<dbReference type="OrthoDB" id="4289620at2"/>
<keyword evidence="4" id="KW-1185">Reference proteome</keyword>
<sequence length="357" mass="37713">MKIKSAIAFLAASALVLTASACGSAGSTVSSSSSAKTTVSVIGFPGLFAQQFEELVIKPYEKANPNVTIKYTEKKTSAESIGQVVAAKNRQTYDIAIVDKSAQGDANKQGVFSKVSADDAPNINDLVDTAKSEDGYGPSVYIDSLALIYNKDTVKNAPSKWEDLWNPEYKGQVVMSINNAFGLSLIAGLAHDNGDDYTKSIDKEIDQLKQLKGGQVQSFSPTPDVYTSVASGAAQVGLGWYARAKSFADENTNVGVVVPKNGGVALTPTINLVEGAPNKKEALKFLNYAIGSEAQSALAKKGYYGPVSSKVTLSDDELSKTAAIDGGVLEGGVVPDWNYIATVTTDWLQVIKQEITS</sequence>
<dbReference type="GO" id="GO:0030288">
    <property type="term" value="C:outer membrane-bounded periplasmic space"/>
    <property type="evidence" value="ECO:0007669"/>
    <property type="project" value="TreeGrafter"/>
</dbReference>
<keyword evidence="1 2" id="KW-0732">Signal</keyword>
<name>A0A430FNF1_9BIFI</name>
<evidence type="ECO:0000256" key="1">
    <source>
        <dbReference type="ARBA" id="ARBA00022729"/>
    </source>
</evidence>
<dbReference type="AlphaFoldDB" id="A0A430FNF1"/>
<evidence type="ECO:0000313" key="3">
    <source>
        <dbReference type="EMBL" id="RSX54358.1"/>
    </source>
</evidence>
<dbReference type="EMBL" id="QXGL01000001">
    <property type="protein sequence ID" value="RSX54358.1"/>
    <property type="molecule type" value="Genomic_DNA"/>
</dbReference>
<feature type="chain" id="PRO_5038577457" evidence="2">
    <location>
        <begin position="22"/>
        <end position="357"/>
    </location>
</feature>
<protein>
    <submittedName>
        <fullName evidence="3">Spermidine/putrescine-binding periplasmic protein</fullName>
    </submittedName>
</protein>
<gene>
    <name evidence="3" type="ORF">D2E25_0666</name>
</gene>
<dbReference type="PANTHER" id="PTHR30006">
    <property type="entry name" value="THIAMINE-BINDING PERIPLASMIC PROTEIN-RELATED"/>
    <property type="match status" value="1"/>
</dbReference>
<dbReference type="Proteomes" id="UP000287533">
    <property type="component" value="Unassembled WGS sequence"/>
</dbReference>
<dbReference type="Pfam" id="PF13343">
    <property type="entry name" value="SBP_bac_6"/>
    <property type="match status" value="1"/>
</dbReference>
<dbReference type="GO" id="GO:0030975">
    <property type="term" value="F:thiamine binding"/>
    <property type="evidence" value="ECO:0007669"/>
    <property type="project" value="TreeGrafter"/>
</dbReference>
<dbReference type="PANTHER" id="PTHR30006:SF2">
    <property type="entry name" value="ABC TRANSPORTER SUBSTRATE-BINDING PROTEIN"/>
    <property type="match status" value="1"/>
</dbReference>
<accession>A0A430FNF1</accession>
<dbReference type="RefSeq" id="WP_125979599.1">
    <property type="nucleotide sequence ID" value="NZ_QXGL01000001.1"/>
</dbReference>
<feature type="signal peptide" evidence="2">
    <location>
        <begin position="1"/>
        <end position="21"/>
    </location>
</feature>
<reference evidence="3 4" key="1">
    <citation type="submission" date="2018-09" db="EMBL/GenBank/DDBJ databases">
        <title>Characterization of the phylogenetic diversity of five novel species belonging to the genus Bifidobacterium.</title>
        <authorList>
            <person name="Lugli G.A."/>
            <person name="Duranti S."/>
            <person name="Milani C."/>
        </authorList>
    </citation>
    <scope>NUCLEOTIDE SEQUENCE [LARGE SCALE GENOMIC DNA]</scope>
    <source>
        <strain evidence="3 4">2034B</strain>
    </source>
</reference>
<proteinExistence type="predicted"/>
<dbReference type="GO" id="GO:0030976">
    <property type="term" value="F:thiamine pyrophosphate binding"/>
    <property type="evidence" value="ECO:0007669"/>
    <property type="project" value="TreeGrafter"/>
</dbReference>
<dbReference type="SUPFAM" id="SSF53850">
    <property type="entry name" value="Periplasmic binding protein-like II"/>
    <property type="match status" value="1"/>
</dbReference>
<dbReference type="PROSITE" id="PS51257">
    <property type="entry name" value="PROKAR_LIPOPROTEIN"/>
    <property type="match status" value="1"/>
</dbReference>
<comment type="caution">
    <text evidence="3">The sequence shown here is derived from an EMBL/GenBank/DDBJ whole genome shotgun (WGS) entry which is preliminary data.</text>
</comment>
<evidence type="ECO:0000256" key="2">
    <source>
        <dbReference type="SAM" id="SignalP"/>
    </source>
</evidence>
<organism evidence="3 4">
    <name type="scientific">Bifidobacterium goeldii</name>
    <dbReference type="NCBI Taxonomy" id="2306975"/>
    <lineage>
        <taxon>Bacteria</taxon>
        <taxon>Bacillati</taxon>
        <taxon>Actinomycetota</taxon>
        <taxon>Actinomycetes</taxon>
        <taxon>Bifidobacteriales</taxon>
        <taxon>Bifidobacteriaceae</taxon>
        <taxon>Bifidobacterium</taxon>
    </lineage>
</organism>
<dbReference type="Gene3D" id="3.40.190.10">
    <property type="entry name" value="Periplasmic binding protein-like II"/>
    <property type="match status" value="2"/>
</dbReference>
<dbReference type="GO" id="GO:0015888">
    <property type="term" value="P:thiamine transport"/>
    <property type="evidence" value="ECO:0007669"/>
    <property type="project" value="TreeGrafter"/>
</dbReference>
<evidence type="ECO:0000313" key="4">
    <source>
        <dbReference type="Proteomes" id="UP000287533"/>
    </source>
</evidence>